<evidence type="ECO:0000256" key="5">
    <source>
        <dbReference type="ARBA" id="ARBA00023288"/>
    </source>
</evidence>
<feature type="compositionally biased region" description="Basic and acidic residues" evidence="6">
    <location>
        <begin position="16"/>
        <end position="29"/>
    </location>
</feature>
<dbReference type="EMBL" id="JBHUEK010000022">
    <property type="protein sequence ID" value="MFD1779778.1"/>
    <property type="molecule type" value="Genomic_DNA"/>
</dbReference>
<evidence type="ECO:0000313" key="8">
    <source>
        <dbReference type="Proteomes" id="UP001597227"/>
    </source>
</evidence>
<dbReference type="Gene3D" id="3.40.190.10">
    <property type="entry name" value="Periplasmic binding protein-like II"/>
    <property type="match status" value="2"/>
</dbReference>
<feature type="region of interest" description="Disordered" evidence="6">
    <location>
        <begin position="1"/>
        <end position="30"/>
    </location>
</feature>
<dbReference type="PANTHER" id="PTHR43649:SF33">
    <property type="entry name" value="POLYGALACTURONAN_RHAMNOGALACTURONAN-BINDING PROTEIN YTCQ"/>
    <property type="match status" value="1"/>
</dbReference>
<evidence type="ECO:0000256" key="6">
    <source>
        <dbReference type="SAM" id="MobiDB-lite"/>
    </source>
</evidence>
<dbReference type="InterPro" id="IPR006059">
    <property type="entry name" value="SBP"/>
</dbReference>
<keyword evidence="3" id="KW-0472">Membrane</keyword>
<dbReference type="InterPro" id="IPR050490">
    <property type="entry name" value="Bact_solute-bd_prot1"/>
</dbReference>
<dbReference type="SUPFAM" id="SSF53850">
    <property type="entry name" value="Periplasmic binding protein-like II"/>
    <property type="match status" value="1"/>
</dbReference>
<evidence type="ECO:0000256" key="3">
    <source>
        <dbReference type="ARBA" id="ARBA00023136"/>
    </source>
</evidence>
<evidence type="ECO:0000256" key="4">
    <source>
        <dbReference type="ARBA" id="ARBA00023139"/>
    </source>
</evidence>
<dbReference type="Pfam" id="PF01547">
    <property type="entry name" value="SBP_bac_1"/>
    <property type="match status" value="1"/>
</dbReference>
<dbReference type="PANTHER" id="PTHR43649">
    <property type="entry name" value="ARABINOSE-BINDING PROTEIN-RELATED"/>
    <property type="match status" value="1"/>
</dbReference>
<organism evidence="7 8">
    <name type="scientific">Fredinandcohnia salidurans</name>
    <dbReference type="NCBI Taxonomy" id="2595041"/>
    <lineage>
        <taxon>Bacteria</taxon>
        <taxon>Bacillati</taxon>
        <taxon>Bacillota</taxon>
        <taxon>Bacilli</taxon>
        <taxon>Bacillales</taxon>
        <taxon>Bacillaceae</taxon>
        <taxon>Fredinandcohnia</taxon>
    </lineage>
</organism>
<accession>A0ABW4MPA9</accession>
<evidence type="ECO:0000256" key="2">
    <source>
        <dbReference type="ARBA" id="ARBA00022729"/>
    </source>
</evidence>
<name>A0ABW4MPA9_9BACI</name>
<gene>
    <name evidence="7" type="ORF">ACFSFW_14020</name>
</gene>
<sequence>MLGVGGLAACSNESASDAKDSDKPKESNEKVSFTLMANLHTPEVPSDKIEKLLEEKTGVDLTIQWTPDTSYEEKLNTAFATETLPEAVFLKNQTTFVQFKEAIRDGQFWEIGPYLDEFPNLSKLNEQILANTAVDGKIYSIYQGRPLSRQGLIYRSDWAKNLGLGTPETTEDIYEMAKAFTEKDPDGNGKDDTFGLTDRSDLVYGAFKTVSSWFGTPNEWGEKDGELLPEFMFDEYVQTMDFFKDLRDNGYINQDFPVTSKEDQQAFFKNGTAGMYIGSMADVVSLHKDAVALNPDIEYDVHNNIKGPNGEFGVWAIPGYGNVVLFPKSAVESEEELKGILGFFDKLATPEIANLIFWGIEGEHYEVQDGRALASEDQDLTNREVKPYQAIEIGEPKTNGRYEGVFTLPAKEKAEELIIDNEKYLIHNPTNALDSATFAEKGELLGQKIKDATYQYILGDLDKAGFEKAIEDWKKSGGNDVIKEFNESYKKSK</sequence>
<keyword evidence="5" id="KW-0449">Lipoprotein</keyword>
<evidence type="ECO:0000313" key="7">
    <source>
        <dbReference type="EMBL" id="MFD1779778.1"/>
    </source>
</evidence>
<evidence type="ECO:0000256" key="1">
    <source>
        <dbReference type="ARBA" id="ARBA00022475"/>
    </source>
</evidence>
<reference evidence="8" key="1">
    <citation type="journal article" date="2019" name="Int. J. Syst. Evol. Microbiol.">
        <title>The Global Catalogue of Microorganisms (GCM) 10K type strain sequencing project: providing services to taxonomists for standard genome sequencing and annotation.</title>
        <authorList>
            <consortium name="The Broad Institute Genomics Platform"/>
            <consortium name="The Broad Institute Genome Sequencing Center for Infectious Disease"/>
            <person name="Wu L."/>
            <person name="Ma J."/>
        </authorList>
    </citation>
    <scope>NUCLEOTIDE SEQUENCE [LARGE SCALE GENOMIC DNA]</scope>
    <source>
        <strain evidence="8">CCUG 15531</strain>
    </source>
</reference>
<comment type="caution">
    <text evidence="7">The sequence shown here is derived from an EMBL/GenBank/DDBJ whole genome shotgun (WGS) entry which is preliminary data.</text>
</comment>
<dbReference type="CDD" id="cd13580">
    <property type="entry name" value="PBP2_AlgQ_like_1"/>
    <property type="match status" value="1"/>
</dbReference>
<dbReference type="Proteomes" id="UP001597227">
    <property type="component" value="Unassembled WGS sequence"/>
</dbReference>
<dbReference type="RefSeq" id="WP_388039225.1">
    <property type="nucleotide sequence ID" value="NZ_JBHUEK010000022.1"/>
</dbReference>
<protein>
    <submittedName>
        <fullName evidence="7">Extracellular solute-binding protein</fullName>
    </submittedName>
</protein>
<keyword evidence="8" id="KW-1185">Reference proteome</keyword>
<keyword evidence="1" id="KW-1003">Cell membrane</keyword>
<keyword evidence="4" id="KW-0564">Palmitate</keyword>
<proteinExistence type="predicted"/>
<keyword evidence="2" id="KW-0732">Signal</keyword>